<dbReference type="GO" id="GO:0000155">
    <property type="term" value="F:phosphorelay sensor kinase activity"/>
    <property type="evidence" value="ECO:0007669"/>
    <property type="project" value="InterPro"/>
</dbReference>
<dbReference type="InterPro" id="IPR000014">
    <property type="entry name" value="PAS"/>
</dbReference>
<gene>
    <name evidence="4" type="ORF">MNBD_GAMMA17-1238</name>
</gene>
<reference evidence="4" key="1">
    <citation type="submission" date="2018-06" db="EMBL/GenBank/DDBJ databases">
        <authorList>
            <person name="Zhirakovskaya E."/>
        </authorList>
    </citation>
    <scope>NUCLEOTIDE SEQUENCE</scope>
</reference>
<organism evidence="4">
    <name type="scientific">hydrothermal vent metagenome</name>
    <dbReference type="NCBI Taxonomy" id="652676"/>
    <lineage>
        <taxon>unclassified sequences</taxon>
        <taxon>metagenomes</taxon>
        <taxon>ecological metagenomes</taxon>
    </lineage>
</organism>
<evidence type="ECO:0000259" key="3">
    <source>
        <dbReference type="PROSITE" id="PS50112"/>
    </source>
</evidence>
<protein>
    <submittedName>
        <fullName evidence="4">Flagellar sensor histidine kinase FleS</fullName>
    </submittedName>
</protein>
<proteinExistence type="predicted"/>
<dbReference type="InterPro" id="IPR004358">
    <property type="entry name" value="Sig_transdc_His_kin-like_C"/>
</dbReference>
<dbReference type="EMBL" id="UOFQ01000129">
    <property type="protein sequence ID" value="VAW89289.1"/>
    <property type="molecule type" value="Genomic_DNA"/>
</dbReference>
<dbReference type="SUPFAM" id="SSF55874">
    <property type="entry name" value="ATPase domain of HSP90 chaperone/DNA topoisomerase II/histidine kinase"/>
    <property type="match status" value="1"/>
</dbReference>
<dbReference type="Gene3D" id="3.30.450.20">
    <property type="entry name" value="PAS domain"/>
    <property type="match status" value="1"/>
</dbReference>
<keyword evidence="4" id="KW-0282">Flagellum</keyword>
<feature type="domain" description="Histidine kinase" evidence="2">
    <location>
        <begin position="175"/>
        <end position="394"/>
    </location>
</feature>
<dbReference type="InterPro" id="IPR035965">
    <property type="entry name" value="PAS-like_dom_sf"/>
</dbReference>
<dbReference type="CDD" id="cd00082">
    <property type="entry name" value="HisKA"/>
    <property type="match status" value="1"/>
</dbReference>
<dbReference type="PROSITE" id="PS50112">
    <property type="entry name" value="PAS"/>
    <property type="match status" value="1"/>
</dbReference>
<evidence type="ECO:0000313" key="4">
    <source>
        <dbReference type="EMBL" id="VAW89289.1"/>
    </source>
</evidence>
<dbReference type="CDD" id="cd00075">
    <property type="entry name" value="HATPase"/>
    <property type="match status" value="1"/>
</dbReference>
<dbReference type="SMART" id="SM00388">
    <property type="entry name" value="HisKA"/>
    <property type="match status" value="1"/>
</dbReference>
<dbReference type="PRINTS" id="PR00344">
    <property type="entry name" value="BCTRLSENSOR"/>
</dbReference>
<dbReference type="SMART" id="SM00387">
    <property type="entry name" value="HATPase_c"/>
    <property type="match status" value="1"/>
</dbReference>
<dbReference type="Gene3D" id="3.30.565.10">
    <property type="entry name" value="Histidine kinase-like ATPase, C-terminal domain"/>
    <property type="match status" value="1"/>
</dbReference>
<feature type="domain" description="PAS" evidence="3">
    <location>
        <begin position="61"/>
        <end position="97"/>
    </location>
</feature>
<dbReference type="Pfam" id="PF00512">
    <property type="entry name" value="HisKA"/>
    <property type="match status" value="1"/>
</dbReference>
<dbReference type="Pfam" id="PF02518">
    <property type="entry name" value="HATPase_c"/>
    <property type="match status" value="1"/>
</dbReference>
<dbReference type="PANTHER" id="PTHR43065:SF29">
    <property type="entry name" value="SENSOR PROTEIN KINASE FLES"/>
    <property type="match status" value="1"/>
</dbReference>
<dbReference type="InterPro" id="IPR036890">
    <property type="entry name" value="HATPase_C_sf"/>
</dbReference>
<keyword evidence="4" id="KW-0418">Kinase</keyword>
<dbReference type="AlphaFoldDB" id="A0A3B0ZTC1"/>
<dbReference type="InterPro" id="IPR005467">
    <property type="entry name" value="His_kinase_dom"/>
</dbReference>
<dbReference type="SUPFAM" id="SSF55785">
    <property type="entry name" value="PYP-like sensor domain (PAS domain)"/>
    <property type="match status" value="1"/>
</dbReference>
<keyword evidence="4" id="KW-0969">Cilium</keyword>
<dbReference type="Pfam" id="PF13188">
    <property type="entry name" value="PAS_8"/>
    <property type="match status" value="1"/>
</dbReference>
<name>A0A3B0ZTC1_9ZZZZ</name>
<keyword evidence="4" id="KW-0966">Cell projection</keyword>
<evidence type="ECO:0000259" key="2">
    <source>
        <dbReference type="PROSITE" id="PS50109"/>
    </source>
</evidence>
<accession>A0A3B0ZTC1</accession>
<keyword evidence="4" id="KW-0808">Transferase</keyword>
<dbReference type="InterPro" id="IPR036097">
    <property type="entry name" value="HisK_dim/P_sf"/>
</dbReference>
<dbReference type="InterPro" id="IPR003661">
    <property type="entry name" value="HisK_dim/P_dom"/>
</dbReference>
<dbReference type="PANTHER" id="PTHR43065">
    <property type="entry name" value="SENSOR HISTIDINE KINASE"/>
    <property type="match status" value="1"/>
</dbReference>
<evidence type="ECO:0000256" key="1">
    <source>
        <dbReference type="ARBA" id="ARBA00022553"/>
    </source>
</evidence>
<sequence>MGQQSVSNSRELKDAFSLFNQASDQLADSYRTLEDRVTQLTGELAIERSRRYVRDSDNEQVIRRFEGLLDALPAAVIVLDGDGYVQQCNRAATELIGEPLLSVLWRDVVARAFQSTACGDDVPLVDGRIVNIATRPAFDAPGQIILLTDVTEARAMQALLSRHQRLSAMGEMVASIAHQIRTPLASGLLYAFHLKRDDLDQGRRSRYAEQIVSRLKHLEHLVDDMLVFARGGNFSADQINLTILLDELKQMMAPQLEDRACELEIINVNDVKIGGHHEALSAVLQNLVLNAIQACDKRDVFVEEQVRGHVIVECRNVTDETIDIFITDNGHGISVGMQERIFEPFFTTKPQGTGLGLAVVQAVVHAHDGAIWIESSSDKLHGGTTFAIRLPLFKAVAGK</sequence>
<keyword evidence="1" id="KW-0597">Phosphoprotein</keyword>
<dbReference type="SUPFAM" id="SSF47384">
    <property type="entry name" value="Homodimeric domain of signal transducing histidine kinase"/>
    <property type="match status" value="1"/>
</dbReference>
<dbReference type="Gene3D" id="1.10.287.130">
    <property type="match status" value="1"/>
</dbReference>
<dbReference type="PROSITE" id="PS50109">
    <property type="entry name" value="HIS_KIN"/>
    <property type="match status" value="1"/>
</dbReference>
<dbReference type="InterPro" id="IPR003594">
    <property type="entry name" value="HATPase_dom"/>
</dbReference>